<gene>
    <name evidence="1" type="ORF">Pla8534_36080</name>
</gene>
<name>A0A518DVD0_9BACT</name>
<dbReference type="EMBL" id="CP036433">
    <property type="protein sequence ID" value="QDU95791.1"/>
    <property type="molecule type" value="Genomic_DNA"/>
</dbReference>
<sequence>MNDPRGRIVVIPFLHGKLTADGKFSEPDIYFIMEKWLARHPEFRGREKQFRLVRGAMHLPGGYPTYLLQVTANFSLDLADYDPTQDADLYEYYLAHDEDSASPSKIWIEQCRAARGIEEDFGTQKALAYLIDEKFINFLEAADDNADFRAELPAFVAEIKSIFERWQLAEYLEIARRTEPFDPSIYDDEEEAEMERKFGLRRSAAELLLVERARDWLLEGEE</sequence>
<proteinExistence type="predicted"/>
<organism evidence="1 2">
    <name type="scientific">Lignipirellula cremea</name>
    <dbReference type="NCBI Taxonomy" id="2528010"/>
    <lineage>
        <taxon>Bacteria</taxon>
        <taxon>Pseudomonadati</taxon>
        <taxon>Planctomycetota</taxon>
        <taxon>Planctomycetia</taxon>
        <taxon>Pirellulales</taxon>
        <taxon>Pirellulaceae</taxon>
        <taxon>Lignipirellula</taxon>
    </lineage>
</organism>
<dbReference type="AlphaFoldDB" id="A0A518DVD0"/>
<evidence type="ECO:0000313" key="1">
    <source>
        <dbReference type="EMBL" id="QDU95791.1"/>
    </source>
</evidence>
<dbReference type="RefSeq" id="WP_145054486.1">
    <property type="nucleotide sequence ID" value="NZ_CP036433.1"/>
</dbReference>
<reference evidence="1 2" key="1">
    <citation type="submission" date="2019-02" db="EMBL/GenBank/DDBJ databases">
        <title>Deep-cultivation of Planctomycetes and their phenomic and genomic characterization uncovers novel biology.</title>
        <authorList>
            <person name="Wiegand S."/>
            <person name="Jogler M."/>
            <person name="Boedeker C."/>
            <person name="Pinto D."/>
            <person name="Vollmers J."/>
            <person name="Rivas-Marin E."/>
            <person name="Kohn T."/>
            <person name="Peeters S.H."/>
            <person name="Heuer A."/>
            <person name="Rast P."/>
            <person name="Oberbeckmann S."/>
            <person name="Bunk B."/>
            <person name="Jeske O."/>
            <person name="Meyerdierks A."/>
            <person name="Storesund J.E."/>
            <person name="Kallscheuer N."/>
            <person name="Luecker S."/>
            <person name="Lage O.M."/>
            <person name="Pohl T."/>
            <person name="Merkel B.J."/>
            <person name="Hornburger P."/>
            <person name="Mueller R.-W."/>
            <person name="Bruemmer F."/>
            <person name="Labrenz M."/>
            <person name="Spormann A.M."/>
            <person name="Op den Camp H."/>
            <person name="Overmann J."/>
            <person name="Amann R."/>
            <person name="Jetten M.S.M."/>
            <person name="Mascher T."/>
            <person name="Medema M.H."/>
            <person name="Devos D.P."/>
            <person name="Kaster A.-K."/>
            <person name="Ovreas L."/>
            <person name="Rohde M."/>
            <person name="Galperin M.Y."/>
            <person name="Jogler C."/>
        </authorList>
    </citation>
    <scope>NUCLEOTIDE SEQUENCE [LARGE SCALE GENOMIC DNA]</scope>
    <source>
        <strain evidence="1 2">Pla85_3_4</strain>
    </source>
</reference>
<evidence type="ECO:0000313" key="2">
    <source>
        <dbReference type="Proteomes" id="UP000317648"/>
    </source>
</evidence>
<protein>
    <submittedName>
        <fullName evidence="1">Uncharacterized protein</fullName>
    </submittedName>
</protein>
<keyword evidence="2" id="KW-1185">Reference proteome</keyword>
<dbReference type="Proteomes" id="UP000317648">
    <property type="component" value="Chromosome"/>
</dbReference>
<accession>A0A518DVD0</accession>
<dbReference type="KEGG" id="lcre:Pla8534_36080"/>
<dbReference type="OrthoDB" id="279751at2"/>